<feature type="compositionally biased region" description="Low complexity" evidence="1">
    <location>
        <begin position="467"/>
        <end position="482"/>
    </location>
</feature>
<name>U6M337_EIMMA</name>
<reference evidence="2" key="2">
    <citation type="submission" date="2013-10" db="EMBL/GenBank/DDBJ databases">
        <authorList>
            <person name="Aslett M."/>
        </authorList>
    </citation>
    <scope>NUCLEOTIDE SEQUENCE [LARGE SCALE GENOMIC DNA]</scope>
    <source>
        <strain evidence="2">Weybridge</strain>
    </source>
</reference>
<keyword evidence="3" id="KW-1185">Reference proteome</keyword>
<feature type="region of interest" description="Disordered" evidence="1">
    <location>
        <begin position="279"/>
        <end position="482"/>
    </location>
</feature>
<evidence type="ECO:0000313" key="2">
    <source>
        <dbReference type="EMBL" id="CDJ56859.1"/>
    </source>
</evidence>
<sequence>MGIVQGDDNLDARPSIVQTPQPLSEESKGYLRDGNLLVASNVVAVQTGQIKDQHSTTLSFAAVAFFVRQCSIGLQATQASVTPRQLAEAPGISPELTTCQGEDILGLDDAEFSLMILDIRCHVAGSDTDVSFAFKVENFVVRAEVDAQSREAGPVSITRVIRTPRSVEHWIQLIIRHAEGKEREANPKVVYEWAQDVLKFTEEKKAKLLVGSLLYKLKYKVIEAAHEVQSNWDRAETMILDSARTGRKEVFSVAAEKRNAKTFHMAIVQIKMREASWKEQRRLRGHPTKDATGRTSWIQRGGGPYDVSDWVEFSLKGPPTPPPLPTPSLPMPPFPAPSLPTSYIPPPPPSQPLRPAQPTNPGDLPYLDELKSRLSSGSLGSGGAQGQTGGAQGQTGGAQGQTGGDQGQTGGAQGQTGGAQGQTGGAQGQTGGAQGQTGGAQDQTRRLSPAVHPGPSGDAPAVQLEPSGEGAAESGSQGQSPP</sequence>
<feature type="region of interest" description="Disordered" evidence="1">
    <location>
        <begin position="1"/>
        <end position="28"/>
    </location>
</feature>
<evidence type="ECO:0000256" key="1">
    <source>
        <dbReference type="SAM" id="MobiDB-lite"/>
    </source>
</evidence>
<dbReference type="OrthoDB" id="10658213at2759"/>
<feature type="compositionally biased region" description="Gly residues" evidence="1">
    <location>
        <begin position="379"/>
        <end position="438"/>
    </location>
</feature>
<gene>
    <name evidence="2" type="ORF">EMWEY_00026030</name>
</gene>
<protein>
    <submittedName>
        <fullName evidence="2">Uncharacterized protein</fullName>
    </submittedName>
</protein>
<proteinExistence type="predicted"/>
<dbReference type="GeneID" id="25336589"/>
<dbReference type="VEuPathDB" id="ToxoDB:EMWEY_00026030"/>
<evidence type="ECO:0000313" key="3">
    <source>
        <dbReference type="Proteomes" id="UP000030763"/>
    </source>
</evidence>
<feature type="compositionally biased region" description="Basic and acidic residues" evidence="1">
    <location>
        <begin position="279"/>
        <end position="292"/>
    </location>
</feature>
<reference evidence="2" key="1">
    <citation type="submission" date="2013-10" db="EMBL/GenBank/DDBJ databases">
        <title>Genomic analysis of the causative agents of coccidiosis in chickens.</title>
        <authorList>
            <person name="Reid A.J."/>
            <person name="Blake D."/>
            <person name="Billington K."/>
            <person name="Browne H."/>
            <person name="Dunn M."/>
            <person name="Hung S."/>
            <person name="Kawahara F."/>
            <person name="Miranda-Saavedra D."/>
            <person name="Mourier T."/>
            <person name="Nagra H."/>
            <person name="Otto T.D."/>
            <person name="Rawlings N."/>
            <person name="Sanchez A."/>
            <person name="Sanders M."/>
            <person name="Subramaniam C."/>
            <person name="Tay Y."/>
            <person name="Dear P."/>
            <person name="Doerig C."/>
            <person name="Gruber A."/>
            <person name="Parkinson J."/>
            <person name="Shirley M."/>
            <person name="Wan K.L."/>
            <person name="Berriman M."/>
            <person name="Tomley F."/>
            <person name="Pain A."/>
        </authorList>
    </citation>
    <scope>NUCLEOTIDE SEQUENCE [LARGE SCALE GENOMIC DNA]</scope>
    <source>
        <strain evidence="2">Weybridge</strain>
    </source>
</reference>
<dbReference type="AlphaFoldDB" id="U6M337"/>
<dbReference type="RefSeq" id="XP_013333509.1">
    <property type="nucleotide sequence ID" value="XM_013478055.1"/>
</dbReference>
<organism evidence="2 3">
    <name type="scientific">Eimeria maxima</name>
    <name type="common">Coccidian parasite</name>
    <dbReference type="NCBI Taxonomy" id="5804"/>
    <lineage>
        <taxon>Eukaryota</taxon>
        <taxon>Sar</taxon>
        <taxon>Alveolata</taxon>
        <taxon>Apicomplexa</taxon>
        <taxon>Conoidasida</taxon>
        <taxon>Coccidia</taxon>
        <taxon>Eucoccidiorida</taxon>
        <taxon>Eimeriorina</taxon>
        <taxon>Eimeriidae</taxon>
        <taxon>Eimeria</taxon>
    </lineage>
</organism>
<feature type="compositionally biased region" description="Pro residues" evidence="1">
    <location>
        <begin position="318"/>
        <end position="352"/>
    </location>
</feature>
<dbReference type="EMBL" id="HG719154">
    <property type="protein sequence ID" value="CDJ56859.1"/>
    <property type="molecule type" value="Genomic_DNA"/>
</dbReference>
<accession>U6M337</accession>
<dbReference type="Proteomes" id="UP000030763">
    <property type="component" value="Unassembled WGS sequence"/>
</dbReference>